<dbReference type="NCBIfam" id="TIGR02937">
    <property type="entry name" value="sigma70-ECF"/>
    <property type="match status" value="1"/>
</dbReference>
<dbReference type="GO" id="GO:0016987">
    <property type="term" value="F:sigma factor activity"/>
    <property type="evidence" value="ECO:0007669"/>
    <property type="project" value="UniProtKB-KW"/>
</dbReference>
<sequence>MGECAYDLYSQATILLSDFSPDKRFMNQDITQILSAIEAGDPRAANDLLPLVYEELRRLAASRMNQEKSGQTLQPTALVHEAFMRLVGGNVSQQWDGRGHFFAAAAESMRRILIENARRKGRAKRGGEIKRRDLYDDVAVVDTDNVDELLFLDEALNKLALEDPQLAKLVELRYFTGLTIEETAKVLGVSPRTTKRNWAYARAWLQREMSD</sequence>
<evidence type="ECO:0000259" key="4">
    <source>
        <dbReference type="Pfam" id="PF07638"/>
    </source>
</evidence>
<dbReference type="Pfam" id="PF07638">
    <property type="entry name" value="Sigma70_ECF"/>
    <property type="match status" value="1"/>
</dbReference>
<dbReference type="InterPro" id="IPR053812">
    <property type="entry name" value="HTH_Sigma70_ECF-like"/>
</dbReference>
<dbReference type="InterPro" id="IPR011517">
    <property type="entry name" value="RNA_pol_sigma70_ECF-like"/>
</dbReference>
<dbReference type="InterPro" id="IPR036388">
    <property type="entry name" value="WH-like_DNA-bd_sf"/>
</dbReference>
<evidence type="ECO:0000256" key="1">
    <source>
        <dbReference type="ARBA" id="ARBA00023015"/>
    </source>
</evidence>
<dbReference type="NCBIfam" id="TIGR02999">
    <property type="entry name" value="Sig-70_X6"/>
    <property type="match status" value="1"/>
</dbReference>
<feature type="domain" description="RNA polymerase sigma-70 ECF-like HTH" evidence="4">
    <location>
        <begin position="28"/>
        <end position="211"/>
    </location>
</feature>
<name>A0A5C5YUL3_9BACT</name>
<keyword evidence="3" id="KW-0804">Transcription</keyword>
<evidence type="ECO:0000313" key="5">
    <source>
        <dbReference type="EMBL" id="TWT78732.1"/>
    </source>
</evidence>
<dbReference type="EMBL" id="SJPJ01000001">
    <property type="protein sequence ID" value="TWT78732.1"/>
    <property type="molecule type" value="Genomic_DNA"/>
</dbReference>
<proteinExistence type="predicted"/>
<evidence type="ECO:0000313" key="6">
    <source>
        <dbReference type="Proteomes" id="UP000315010"/>
    </source>
</evidence>
<keyword evidence="6" id="KW-1185">Reference proteome</keyword>
<gene>
    <name evidence="5" type="ORF">CA13_01290</name>
</gene>
<dbReference type="SUPFAM" id="SSF88659">
    <property type="entry name" value="Sigma3 and sigma4 domains of RNA polymerase sigma factors"/>
    <property type="match status" value="1"/>
</dbReference>
<accession>A0A5C5YUL3</accession>
<keyword evidence="1" id="KW-0805">Transcription regulation</keyword>
<dbReference type="Proteomes" id="UP000315010">
    <property type="component" value="Unassembled WGS sequence"/>
</dbReference>
<reference evidence="5 6" key="1">
    <citation type="submission" date="2019-02" db="EMBL/GenBank/DDBJ databases">
        <title>Deep-cultivation of Planctomycetes and their phenomic and genomic characterization uncovers novel biology.</title>
        <authorList>
            <person name="Wiegand S."/>
            <person name="Jogler M."/>
            <person name="Boedeker C."/>
            <person name="Pinto D."/>
            <person name="Vollmers J."/>
            <person name="Rivas-Marin E."/>
            <person name="Kohn T."/>
            <person name="Peeters S.H."/>
            <person name="Heuer A."/>
            <person name="Rast P."/>
            <person name="Oberbeckmann S."/>
            <person name="Bunk B."/>
            <person name="Jeske O."/>
            <person name="Meyerdierks A."/>
            <person name="Storesund J.E."/>
            <person name="Kallscheuer N."/>
            <person name="Luecker S."/>
            <person name="Lage O.M."/>
            <person name="Pohl T."/>
            <person name="Merkel B.J."/>
            <person name="Hornburger P."/>
            <person name="Mueller R.-W."/>
            <person name="Bruemmer F."/>
            <person name="Labrenz M."/>
            <person name="Spormann A.M."/>
            <person name="Op Den Camp H."/>
            <person name="Overmann J."/>
            <person name="Amann R."/>
            <person name="Jetten M.S.M."/>
            <person name="Mascher T."/>
            <person name="Medema M.H."/>
            <person name="Devos D.P."/>
            <person name="Kaster A.-K."/>
            <person name="Ovreas L."/>
            <person name="Rohde M."/>
            <person name="Galperin M.Y."/>
            <person name="Jogler C."/>
        </authorList>
    </citation>
    <scope>NUCLEOTIDE SEQUENCE [LARGE SCALE GENOMIC DNA]</scope>
    <source>
        <strain evidence="5 6">CA13</strain>
    </source>
</reference>
<dbReference type="PANTHER" id="PTHR43133">
    <property type="entry name" value="RNA POLYMERASE ECF-TYPE SIGMA FACTO"/>
    <property type="match status" value="1"/>
</dbReference>
<dbReference type="GO" id="GO:0006352">
    <property type="term" value="P:DNA-templated transcription initiation"/>
    <property type="evidence" value="ECO:0007669"/>
    <property type="project" value="InterPro"/>
</dbReference>
<dbReference type="InterPro" id="IPR014284">
    <property type="entry name" value="RNA_pol_sigma-70_dom"/>
</dbReference>
<dbReference type="InterPro" id="IPR013324">
    <property type="entry name" value="RNA_pol_sigma_r3/r4-like"/>
</dbReference>
<dbReference type="InterPro" id="IPR039425">
    <property type="entry name" value="RNA_pol_sigma-70-like"/>
</dbReference>
<dbReference type="AlphaFoldDB" id="A0A5C5YUL3"/>
<evidence type="ECO:0000256" key="2">
    <source>
        <dbReference type="ARBA" id="ARBA00023082"/>
    </source>
</evidence>
<organism evidence="5 6">
    <name type="scientific">Novipirellula herctigrandis</name>
    <dbReference type="NCBI Taxonomy" id="2527986"/>
    <lineage>
        <taxon>Bacteria</taxon>
        <taxon>Pseudomonadati</taxon>
        <taxon>Planctomycetota</taxon>
        <taxon>Planctomycetia</taxon>
        <taxon>Pirellulales</taxon>
        <taxon>Pirellulaceae</taxon>
        <taxon>Novipirellula</taxon>
    </lineage>
</organism>
<dbReference type="Gene3D" id="1.10.10.10">
    <property type="entry name" value="Winged helix-like DNA-binding domain superfamily/Winged helix DNA-binding domain"/>
    <property type="match status" value="1"/>
</dbReference>
<keyword evidence="2" id="KW-0731">Sigma factor</keyword>
<dbReference type="PANTHER" id="PTHR43133:SF39">
    <property type="entry name" value="SIMILAR TO RNA POLYMERASE SIGMA-E FACTOR"/>
    <property type="match status" value="1"/>
</dbReference>
<protein>
    <submittedName>
        <fullName evidence="5">RNA polymerase sigma factor SigM</fullName>
    </submittedName>
</protein>
<evidence type="ECO:0000256" key="3">
    <source>
        <dbReference type="ARBA" id="ARBA00023163"/>
    </source>
</evidence>
<comment type="caution">
    <text evidence="5">The sequence shown here is derived from an EMBL/GenBank/DDBJ whole genome shotgun (WGS) entry which is preliminary data.</text>
</comment>